<keyword evidence="3" id="KW-1185">Reference proteome</keyword>
<evidence type="ECO:0000313" key="2">
    <source>
        <dbReference type="EMBL" id="EDR06064.1"/>
    </source>
</evidence>
<gene>
    <name evidence="2" type="ORF">LACBIDRAFT_302171</name>
</gene>
<protein>
    <submittedName>
        <fullName evidence="2">Predicted protein</fullName>
    </submittedName>
</protein>
<dbReference type="AlphaFoldDB" id="B0DH85"/>
<sequence>MTTSDWFFKNTAQNELNQDQMTFHVTVDFEFQSPKESRSKAATPPSTATPGVDVEEQKNETDLEDVLSVTSVSAPARKPCYNSH</sequence>
<name>B0DH85_LACBS</name>
<proteinExistence type="predicted"/>
<dbReference type="KEGG" id="lbc:LACBIDRAFT_302171"/>
<evidence type="ECO:0000256" key="1">
    <source>
        <dbReference type="SAM" id="MobiDB-lite"/>
    </source>
</evidence>
<feature type="region of interest" description="Disordered" evidence="1">
    <location>
        <begin position="33"/>
        <end position="63"/>
    </location>
</feature>
<accession>B0DH85</accession>
<dbReference type="RefSeq" id="XP_001883352.1">
    <property type="nucleotide sequence ID" value="XM_001883317.1"/>
</dbReference>
<dbReference type="Proteomes" id="UP000001194">
    <property type="component" value="Unassembled WGS sequence"/>
</dbReference>
<dbReference type="InParanoid" id="B0DH85"/>
<evidence type="ECO:0000313" key="3">
    <source>
        <dbReference type="Proteomes" id="UP000001194"/>
    </source>
</evidence>
<dbReference type="HOGENOM" id="CLU_2527847_0_0_1"/>
<reference evidence="2 3" key="1">
    <citation type="journal article" date="2008" name="Nature">
        <title>The genome of Laccaria bicolor provides insights into mycorrhizal symbiosis.</title>
        <authorList>
            <person name="Martin F."/>
            <person name="Aerts A."/>
            <person name="Ahren D."/>
            <person name="Brun A."/>
            <person name="Danchin E.G.J."/>
            <person name="Duchaussoy F."/>
            <person name="Gibon J."/>
            <person name="Kohler A."/>
            <person name="Lindquist E."/>
            <person name="Pereda V."/>
            <person name="Salamov A."/>
            <person name="Shapiro H.J."/>
            <person name="Wuyts J."/>
            <person name="Blaudez D."/>
            <person name="Buee M."/>
            <person name="Brokstein P."/>
            <person name="Canbaeck B."/>
            <person name="Cohen D."/>
            <person name="Courty P.E."/>
            <person name="Coutinho P.M."/>
            <person name="Delaruelle C."/>
            <person name="Detter J.C."/>
            <person name="Deveau A."/>
            <person name="DiFazio S."/>
            <person name="Duplessis S."/>
            <person name="Fraissinet-Tachet L."/>
            <person name="Lucic E."/>
            <person name="Frey-Klett P."/>
            <person name="Fourrey C."/>
            <person name="Feussner I."/>
            <person name="Gay G."/>
            <person name="Grimwood J."/>
            <person name="Hoegger P.J."/>
            <person name="Jain P."/>
            <person name="Kilaru S."/>
            <person name="Labbe J."/>
            <person name="Lin Y.C."/>
            <person name="Legue V."/>
            <person name="Le Tacon F."/>
            <person name="Marmeisse R."/>
            <person name="Melayah D."/>
            <person name="Montanini B."/>
            <person name="Muratet M."/>
            <person name="Nehls U."/>
            <person name="Niculita-Hirzel H."/>
            <person name="Oudot-Le Secq M.P."/>
            <person name="Peter M."/>
            <person name="Quesneville H."/>
            <person name="Rajashekar B."/>
            <person name="Reich M."/>
            <person name="Rouhier N."/>
            <person name="Schmutz J."/>
            <person name="Yin T."/>
            <person name="Chalot M."/>
            <person name="Henrissat B."/>
            <person name="Kuees U."/>
            <person name="Lucas S."/>
            <person name="Van de Peer Y."/>
            <person name="Podila G.K."/>
            <person name="Polle A."/>
            <person name="Pukkila P.J."/>
            <person name="Richardson P.M."/>
            <person name="Rouze P."/>
            <person name="Sanders I.R."/>
            <person name="Stajich J.E."/>
            <person name="Tunlid A."/>
            <person name="Tuskan G."/>
            <person name="Grigoriev I.V."/>
        </authorList>
    </citation>
    <scope>NUCLEOTIDE SEQUENCE [LARGE SCALE GENOMIC DNA]</scope>
    <source>
        <strain evidence="3">S238N-H82 / ATCC MYA-4686</strain>
    </source>
</reference>
<dbReference type="GeneID" id="6078998"/>
<organism evidence="3">
    <name type="scientific">Laccaria bicolor (strain S238N-H82 / ATCC MYA-4686)</name>
    <name type="common">Bicoloured deceiver</name>
    <name type="synonym">Laccaria laccata var. bicolor</name>
    <dbReference type="NCBI Taxonomy" id="486041"/>
    <lineage>
        <taxon>Eukaryota</taxon>
        <taxon>Fungi</taxon>
        <taxon>Dikarya</taxon>
        <taxon>Basidiomycota</taxon>
        <taxon>Agaricomycotina</taxon>
        <taxon>Agaricomycetes</taxon>
        <taxon>Agaricomycetidae</taxon>
        <taxon>Agaricales</taxon>
        <taxon>Agaricineae</taxon>
        <taxon>Hydnangiaceae</taxon>
        <taxon>Laccaria</taxon>
    </lineage>
</organism>
<dbReference type="EMBL" id="DS547110">
    <property type="protein sequence ID" value="EDR06064.1"/>
    <property type="molecule type" value="Genomic_DNA"/>
</dbReference>